<protein>
    <submittedName>
        <fullName evidence="2">Uncharacterized protein</fullName>
    </submittedName>
</protein>
<dbReference type="Proteomes" id="UP000250140">
    <property type="component" value="Unassembled WGS sequence"/>
</dbReference>
<gene>
    <name evidence="2" type="ORF">AOQ84DRAFT_433479</name>
</gene>
<feature type="non-terminal residue" evidence="2">
    <location>
        <position position="96"/>
    </location>
</feature>
<feature type="region of interest" description="Disordered" evidence="1">
    <location>
        <begin position="14"/>
        <end position="96"/>
    </location>
</feature>
<dbReference type="EMBL" id="KV750510">
    <property type="protein sequence ID" value="OCL04432.1"/>
    <property type="molecule type" value="Genomic_DNA"/>
</dbReference>
<feature type="compositionally biased region" description="Low complexity" evidence="1">
    <location>
        <begin position="14"/>
        <end position="23"/>
    </location>
</feature>
<reference evidence="2 3" key="1">
    <citation type="journal article" date="2016" name="Nat. Commun.">
        <title>Ectomycorrhizal ecology is imprinted in the genome of the dominant symbiotic fungus Cenococcum geophilum.</title>
        <authorList>
            <consortium name="DOE Joint Genome Institute"/>
            <person name="Peter M."/>
            <person name="Kohler A."/>
            <person name="Ohm R.A."/>
            <person name="Kuo A."/>
            <person name="Krutzmann J."/>
            <person name="Morin E."/>
            <person name="Arend M."/>
            <person name="Barry K.W."/>
            <person name="Binder M."/>
            <person name="Choi C."/>
            <person name="Clum A."/>
            <person name="Copeland A."/>
            <person name="Grisel N."/>
            <person name="Haridas S."/>
            <person name="Kipfer T."/>
            <person name="LaButti K."/>
            <person name="Lindquist E."/>
            <person name="Lipzen A."/>
            <person name="Maire R."/>
            <person name="Meier B."/>
            <person name="Mihaltcheva S."/>
            <person name="Molinier V."/>
            <person name="Murat C."/>
            <person name="Poggeler S."/>
            <person name="Quandt C.A."/>
            <person name="Sperisen C."/>
            <person name="Tritt A."/>
            <person name="Tisserant E."/>
            <person name="Crous P.W."/>
            <person name="Henrissat B."/>
            <person name="Nehls U."/>
            <person name="Egli S."/>
            <person name="Spatafora J.W."/>
            <person name="Grigoriev I.V."/>
            <person name="Martin F.M."/>
        </authorList>
    </citation>
    <scope>NUCLEOTIDE SEQUENCE [LARGE SCALE GENOMIC DNA]</scope>
    <source>
        <strain evidence="2 3">CBS 207.34</strain>
    </source>
</reference>
<organism evidence="2 3">
    <name type="scientific">Glonium stellatum</name>
    <dbReference type="NCBI Taxonomy" id="574774"/>
    <lineage>
        <taxon>Eukaryota</taxon>
        <taxon>Fungi</taxon>
        <taxon>Dikarya</taxon>
        <taxon>Ascomycota</taxon>
        <taxon>Pezizomycotina</taxon>
        <taxon>Dothideomycetes</taxon>
        <taxon>Pleosporomycetidae</taxon>
        <taxon>Gloniales</taxon>
        <taxon>Gloniaceae</taxon>
        <taxon>Glonium</taxon>
    </lineage>
</organism>
<dbReference type="AlphaFoldDB" id="A0A8E2ET58"/>
<evidence type="ECO:0000256" key="1">
    <source>
        <dbReference type="SAM" id="MobiDB-lite"/>
    </source>
</evidence>
<name>A0A8E2ET58_9PEZI</name>
<evidence type="ECO:0000313" key="3">
    <source>
        <dbReference type="Proteomes" id="UP000250140"/>
    </source>
</evidence>
<proteinExistence type="predicted"/>
<sequence>MADADLEEIRRARLQQLRQQQAKTTRRYAASPPSNLQPQLHPPSRPPTTRSPTPTLANRPHPPANSHPFSALNPTPPSPHFCTNNASKQPKPAQPS</sequence>
<keyword evidence="3" id="KW-1185">Reference proteome</keyword>
<accession>A0A8E2ET58</accession>
<evidence type="ECO:0000313" key="2">
    <source>
        <dbReference type="EMBL" id="OCL04432.1"/>
    </source>
</evidence>